<evidence type="ECO:0000313" key="1">
    <source>
        <dbReference type="EMBL" id="KAK3065245.1"/>
    </source>
</evidence>
<proteinExistence type="predicted"/>
<name>A0ACC3DCW8_9PEZI</name>
<reference evidence="1" key="1">
    <citation type="submission" date="2024-09" db="EMBL/GenBank/DDBJ databases">
        <title>Black Yeasts Isolated from many extreme environments.</title>
        <authorList>
            <person name="Coleine C."/>
            <person name="Stajich J.E."/>
            <person name="Selbmann L."/>
        </authorList>
    </citation>
    <scope>NUCLEOTIDE SEQUENCE</scope>
    <source>
        <strain evidence="1">CCFEE 5737</strain>
    </source>
</reference>
<evidence type="ECO:0000313" key="2">
    <source>
        <dbReference type="Proteomes" id="UP001186974"/>
    </source>
</evidence>
<gene>
    <name evidence="1" type="ORF">LTS18_004876</name>
</gene>
<protein>
    <submittedName>
        <fullName evidence="1">Uncharacterized protein</fullName>
    </submittedName>
</protein>
<dbReference type="EMBL" id="JAWDJW010006345">
    <property type="protein sequence ID" value="KAK3065245.1"/>
    <property type="molecule type" value="Genomic_DNA"/>
</dbReference>
<dbReference type="Proteomes" id="UP001186974">
    <property type="component" value="Unassembled WGS sequence"/>
</dbReference>
<keyword evidence="2" id="KW-1185">Reference proteome</keyword>
<organism evidence="1 2">
    <name type="scientific">Coniosporium uncinatum</name>
    <dbReference type="NCBI Taxonomy" id="93489"/>
    <lineage>
        <taxon>Eukaryota</taxon>
        <taxon>Fungi</taxon>
        <taxon>Dikarya</taxon>
        <taxon>Ascomycota</taxon>
        <taxon>Pezizomycotina</taxon>
        <taxon>Dothideomycetes</taxon>
        <taxon>Dothideomycetes incertae sedis</taxon>
        <taxon>Coniosporium</taxon>
    </lineage>
</organism>
<sequence>MRTLGLITKPDTLDAGSGMEASYLKLAQNEDVYFRLGWHVLKNRSYEMRDVPSTERDEAEEGFFATRIWASMDSTHLGVRSLKPRLSKVLEEQISSQLPSLIKDVEAGIFSCNDQLRRIGSPRGTLKEQRHYLVRISQDFSHLMRAAVEGFYNDHFFESGRTDEGYQKRLRAVVQNTLTDYARDMSLRGQTRVIVEFPGCELPGTFNSLIIGELFKEQCRKWRGITIDAKNTILQAVYRSTQATVGHIAADETSEDILQIINARIDVLHSDLIRKVAEMLEPHYTGHPVTYNHYLTDNVQKAQADRSRRKLEEAVKESINGTEDIGAYDYKMTLNPAKLTSLLAQRTEPDMERYASDVAVDYMEAYYKVTLKKFIDDFSVLAIEQCLIQKLPALFNPESMYELTDNDVTRLAAEREETAVERSRCVEKLIVP</sequence>
<accession>A0ACC3DCW8</accession>
<comment type="caution">
    <text evidence="1">The sequence shown here is derived from an EMBL/GenBank/DDBJ whole genome shotgun (WGS) entry which is preliminary data.</text>
</comment>